<sequence length="158" mass="16878">MSGGELALRLFAAFRHLVDRVHVDLAEHGHPRVRPTHGFALQAVGPTGATAGELATRLGVTKQAAGKTVDALEALGYVERAGDPQDARRKIVALTATGSEVLGLSARFFDRAHAQWVATVGDEQAGAFEQVLRTITDEVTPRLDAASWLGDDGRRQDT</sequence>
<keyword evidence="3" id="KW-1185">Reference proteome</keyword>
<proteinExistence type="predicted"/>
<dbReference type="InterPro" id="IPR036388">
    <property type="entry name" value="WH-like_DNA-bd_sf"/>
</dbReference>
<feature type="domain" description="HTH marR-type" evidence="1">
    <location>
        <begin position="3"/>
        <end position="137"/>
    </location>
</feature>
<name>A0ABT7MCN2_9PSEU</name>
<gene>
    <name evidence="2" type="ORF">QRT03_20865</name>
</gene>
<evidence type="ECO:0000313" key="2">
    <source>
        <dbReference type="EMBL" id="MDL5158431.1"/>
    </source>
</evidence>
<comment type="caution">
    <text evidence="2">The sequence shown here is derived from an EMBL/GenBank/DDBJ whole genome shotgun (WGS) entry which is preliminary data.</text>
</comment>
<dbReference type="Gene3D" id="1.10.10.10">
    <property type="entry name" value="Winged helix-like DNA-binding domain superfamily/Winged helix DNA-binding domain"/>
    <property type="match status" value="1"/>
</dbReference>
<dbReference type="SUPFAM" id="SSF46785">
    <property type="entry name" value="Winged helix' DNA-binding domain"/>
    <property type="match status" value="1"/>
</dbReference>
<accession>A0ABT7MCN2</accession>
<dbReference type="InterPro" id="IPR039422">
    <property type="entry name" value="MarR/SlyA-like"/>
</dbReference>
<evidence type="ECO:0000313" key="3">
    <source>
        <dbReference type="Proteomes" id="UP001231924"/>
    </source>
</evidence>
<dbReference type="PANTHER" id="PTHR33164">
    <property type="entry name" value="TRANSCRIPTIONAL REGULATOR, MARR FAMILY"/>
    <property type="match status" value="1"/>
</dbReference>
<dbReference type="Pfam" id="PF12802">
    <property type="entry name" value="MarR_2"/>
    <property type="match status" value="1"/>
</dbReference>
<dbReference type="PRINTS" id="PR00598">
    <property type="entry name" value="HTHMARR"/>
</dbReference>
<organism evidence="2 3">
    <name type="scientific">Actinomycetospora termitidis</name>
    <dbReference type="NCBI Taxonomy" id="3053470"/>
    <lineage>
        <taxon>Bacteria</taxon>
        <taxon>Bacillati</taxon>
        <taxon>Actinomycetota</taxon>
        <taxon>Actinomycetes</taxon>
        <taxon>Pseudonocardiales</taxon>
        <taxon>Pseudonocardiaceae</taxon>
        <taxon>Actinomycetospora</taxon>
    </lineage>
</organism>
<reference evidence="2 3" key="1">
    <citation type="submission" date="2023-06" db="EMBL/GenBank/DDBJ databases">
        <title>Actinomycetospora Odt1-22.</title>
        <authorList>
            <person name="Supong K."/>
        </authorList>
    </citation>
    <scope>NUCLEOTIDE SEQUENCE [LARGE SCALE GENOMIC DNA]</scope>
    <source>
        <strain evidence="2 3">Odt1-22</strain>
    </source>
</reference>
<dbReference type="RefSeq" id="WP_286054976.1">
    <property type="nucleotide sequence ID" value="NZ_JASVWF010000005.1"/>
</dbReference>
<dbReference type="PROSITE" id="PS50995">
    <property type="entry name" value="HTH_MARR_2"/>
    <property type="match status" value="1"/>
</dbReference>
<protein>
    <submittedName>
        <fullName evidence="2">MarR family winged helix-turn-helix transcriptional regulator</fullName>
    </submittedName>
</protein>
<dbReference type="InterPro" id="IPR036390">
    <property type="entry name" value="WH_DNA-bd_sf"/>
</dbReference>
<dbReference type="SMART" id="SM00347">
    <property type="entry name" value="HTH_MARR"/>
    <property type="match status" value="1"/>
</dbReference>
<dbReference type="EMBL" id="JASVWF010000005">
    <property type="protein sequence ID" value="MDL5158431.1"/>
    <property type="molecule type" value="Genomic_DNA"/>
</dbReference>
<evidence type="ECO:0000259" key="1">
    <source>
        <dbReference type="PROSITE" id="PS50995"/>
    </source>
</evidence>
<dbReference type="Proteomes" id="UP001231924">
    <property type="component" value="Unassembled WGS sequence"/>
</dbReference>
<dbReference type="PANTHER" id="PTHR33164:SF99">
    <property type="entry name" value="MARR FAMILY REGULATORY PROTEIN"/>
    <property type="match status" value="1"/>
</dbReference>
<dbReference type="InterPro" id="IPR000835">
    <property type="entry name" value="HTH_MarR-typ"/>
</dbReference>